<reference evidence="5 6" key="1">
    <citation type="submission" date="2017-04" db="EMBL/GenBank/DDBJ databases">
        <authorList>
            <person name="Afonso C.L."/>
            <person name="Miller P.J."/>
            <person name="Scott M.A."/>
            <person name="Spackman E."/>
            <person name="Goraichik I."/>
            <person name="Dimitrov K.M."/>
            <person name="Suarez D.L."/>
            <person name="Swayne D.E."/>
        </authorList>
    </citation>
    <scope>NUCLEOTIDE SEQUENCE [LARGE SCALE GENOMIC DNA]</scope>
    <source>
        <strain evidence="5 6">DSM 26133</strain>
    </source>
</reference>
<dbReference type="STRING" id="692418.SAMN04488029_1544"/>
<organism evidence="5 6">
    <name type="scientific">Reichenbachiella faecimaris</name>
    <dbReference type="NCBI Taxonomy" id="692418"/>
    <lineage>
        <taxon>Bacteria</taxon>
        <taxon>Pseudomonadati</taxon>
        <taxon>Bacteroidota</taxon>
        <taxon>Cytophagia</taxon>
        <taxon>Cytophagales</taxon>
        <taxon>Reichenbachiellaceae</taxon>
        <taxon>Reichenbachiella</taxon>
    </lineage>
</organism>
<feature type="coiled-coil region" evidence="2">
    <location>
        <begin position="403"/>
        <end position="520"/>
    </location>
</feature>
<evidence type="ECO:0000313" key="5">
    <source>
        <dbReference type="EMBL" id="SMD33185.1"/>
    </source>
</evidence>
<feature type="domain" description="HTH luxR-type" evidence="4">
    <location>
        <begin position="585"/>
        <end position="612"/>
    </location>
</feature>
<keyword evidence="1" id="KW-0802">TPR repeat</keyword>
<name>A0A1W2G925_REIFA</name>
<dbReference type="InterPro" id="IPR000792">
    <property type="entry name" value="Tscrpt_reg_LuxR_C"/>
</dbReference>
<accession>A0A1W2G925</accession>
<sequence length="629" mass="72203">MRRLITLVLTCIFCQHLAHPQSEVPLPDTIKLSKHELISWLDSSSHTLSETSLPDYIETIENHLDSLSRDQTIRYLQTALTYSVEQKLSNPKIHYLISEEYYSKLSYDTASYHVDQLLELYDQANPRHLALALEIKASGLLRTEKFENLKKLLDEHREFLISQFPHNYLYIFNLLLYSYMVTSRYDDVIMESQDALQLAQETEDHVNVILLQNKMAAAHKNNKNYDIARSYLLKSLQIVKEHPNPHSESYIQYDLGLLYRDMGDLDSAIVHVKKALSLMAPQARNNYSVQLATYYADNGQFSEAKQILDSIDMTILIDETARGEILYARGISKAGFGNYQSAIADLDSALIIRSESPREVVRIKLALSRLKQLTGESEEALILYKQADTIEDSLFSLEKQEVIARLESQFQLSEKEKEILRLEAEAVQGRNLLLSSIGLGFLLAIIAFLAIRSYQLKREANEELSKKNQHLKALREKEKQLAEATIHAKERELATMAMAAHEKNSLLQDLEQKVNFLEKKLSDELTPDFRDLKKTIANGYSIDNSWENFHNHFQDVHPLFFENLKQINPGLTNDDLKLSAYLKIGMSNKEIAGVIHLTVGSVKTKVNRLKKKLEMGPHDNLRNFMFNNN</sequence>
<keyword evidence="6" id="KW-1185">Reference proteome</keyword>
<dbReference type="Gene3D" id="1.25.40.10">
    <property type="entry name" value="Tetratricopeptide repeat domain"/>
    <property type="match status" value="1"/>
</dbReference>
<keyword evidence="3" id="KW-1133">Transmembrane helix</keyword>
<dbReference type="SUPFAM" id="SSF48452">
    <property type="entry name" value="TPR-like"/>
    <property type="match status" value="2"/>
</dbReference>
<dbReference type="RefSeq" id="WP_084371854.1">
    <property type="nucleotide sequence ID" value="NZ_FWYF01000001.1"/>
</dbReference>
<dbReference type="Proteomes" id="UP000192472">
    <property type="component" value="Unassembled WGS sequence"/>
</dbReference>
<dbReference type="OrthoDB" id="1523128at2"/>
<dbReference type="SUPFAM" id="SSF46894">
    <property type="entry name" value="C-terminal effector domain of the bipartite response regulators"/>
    <property type="match status" value="1"/>
</dbReference>
<dbReference type="AlphaFoldDB" id="A0A1W2G925"/>
<keyword evidence="2" id="KW-0175">Coiled coil</keyword>
<evidence type="ECO:0000256" key="2">
    <source>
        <dbReference type="SAM" id="Coils"/>
    </source>
</evidence>
<dbReference type="InterPro" id="IPR019734">
    <property type="entry name" value="TPR_rpt"/>
</dbReference>
<dbReference type="InterPro" id="IPR011990">
    <property type="entry name" value="TPR-like_helical_dom_sf"/>
</dbReference>
<gene>
    <name evidence="5" type="ORF">SAMN04488029_1544</name>
</gene>
<proteinExistence type="predicted"/>
<dbReference type="PROSITE" id="PS00622">
    <property type="entry name" value="HTH_LUXR_1"/>
    <property type="match status" value="1"/>
</dbReference>
<evidence type="ECO:0000256" key="1">
    <source>
        <dbReference type="PROSITE-ProRule" id="PRU00339"/>
    </source>
</evidence>
<dbReference type="Pfam" id="PF13424">
    <property type="entry name" value="TPR_12"/>
    <property type="match status" value="1"/>
</dbReference>
<evidence type="ECO:0000256" key="3">
    <source>
        <dbReference type="SAM" id="Phobius"/>
    </source>
</evidence>
<evidence type="ECO:0000313" key="6">
    <source>
        <dbReference type="Proteomes" id="UP000192472"/>
    </source>
</evidence>
<dbReference type="SMART" id="SM00028">
    <property type="entry name" value="TPR"/>
    <property type="match status" value="3"/>
</dbReference>
<keyword evidence="3" id="KW-0812">Transmembrane</keyword>
<dbReference type="InterPro" id="IPR016032">
    <property type="entry name" value="Sig_transdc_resp-reg_C-effctor"/>
</dbReference>
<protein>
    <submittedName>
        <fullName evidence="5">Tetratricopeptide repeat-containing protein</fullName>
    </submittedName>
</protein>
<feature type="transmembrane region" description="Helical" evidence="3">
    <location>
        <begin position="432"/>
        <end position="451"/>
    </location>
</feature>
<keyword evidence="3" id="KW-0472">Membrane</keyword>
<dbReference type="GO" id="GO:0006355">
    <property type="term" value="P:regulation of DNA-templated transcription"/>
    <property type="evidence" value="ECO:0007669"/>
    <property type="project" value="InterPro"/>
</dbReference>
<dbReference type="PROSITE" id="PS50005">
    <property type="entry name" value="TPR"/>
    <property type="match status" value="1"/>
</dbReference>
<dbReference type="EMBL" id="FWYF01000001">
    <property type="protein sequence ID" value="SMD33185.1"/>
    <property type="molecule type" value="Genomic_DNA"/>
</dbReference>
<dbReference type="GO" id="GO:0003677">
    <property type="term" value="F:DNA binding"/>
    <property type="evidence" value="ECO:0007669"/>
    <property type="project" value="InterPro"/>
</dbReference>
<evidence type="ECO:0000259" key="4">
    <source>
        <dbReference type="PROSITE" id="PS00622"/>
    </source>
</evidence>
<feature type="repeat" description="TPR" evidence="1">
    <location>
        <begin position="249"/>
        <end position="282"/>
    </location>
</feature>